<evidence type="ECO:0000313" key="1">
    <source>
        <dbReference type="EMBL" id="EEX74876.1"/>
    </source>
</evidence>
<gene>
    <name evidence="1" type="ORF">GCWU000323_00931</name>
</gene>
<name>C9MWL0_9FUSO</name>
<evidence type="ECO:0000313" key="2">
    <source>
        <dbReference type="Proteomes" id="UP000006233"/>
    </source>
</evidence>
<dbReference type="STRING" id="634994.GCWU000323_00931"/>
<protein>
    <submittedName>
        <fullName evidence="1">Uncharacterized protein</fullName>
    </submittedName>
</protein>
<dbReference type="RefSeq" id="WP_006804268.1">
    <property type="nucleotide sequence ID" value="NZ_GG700632.1"/>
</dbReference>
<organism evidence="1 2">
    <name type="scientific">Leptotrichia hofstadii F0254</name>
    <dbReference type="NCBI Taxonomy" id="634994"/>
    <lineage>
        <taxon>Bacteria</taxon>
        <taxon>Fusobacteriati</taxon>
        <taxon>Fusobacteriota</taxon>
        <taxon>Fusobacteriia</taxon>
        <taxon>Fusobacteriales</taxon>
        <taxon>Leptotrichiaceae</taxon>
        <taxon>Leptotrichia</taxon>
    </lineage>
</organism>
<dbReference type="Proteomes" id="UP000006233">
    <property type="component" value="Unassembled WGS sequence"/>
</dbReference>
<proteinExistence type="predicted"/>
<reference evidence="1 2" key="1">
    <citation type="submission" date="2009-09" db="EMBL/GenBank/DDBJ databases">
        <authorList>
            <person name="Weinstock G."/>
            <person name="Sodergren E."/>
            <person name="Clifton S."/>
            <person name="Fulton L."/>
            <person name="Fulton B."/>
            <person name="Courtney L."/>
            <person name="Fronick C."/>
            <person name="Harrison M."/>
            <person name="Strong C."/>
            <person name="Farmer C."/>
            <person name="Delahaunty K."/>
            <person name="Markovic C."/>
            <person name="Hall O."/>
            <person name="Minx P."/>
            <person name="Tomlinson C."/>
            <person name="Mitreva M."/>
            <person name="Nelson J."/>
            <person name="Hou S."/>
            <person name="Wollam A."/>
            <person name="Pepin K.H."/>
            <person name="Johnson M."/>
            <person name="Bhonagiri V."/>
            <person name="Nash W.E."/>
            <person name="Warren W."/>
            <person name="Chinwalla A."/>
            <person name="Mardis E.R."/>
            <person name="Wilson R.K."/>
        </authorList>
    </citation>
    <scope>NUCLEOTIDE SEQUENCE [LARGE SCALE GENOMIC DNA]</scope>
    <source>
        <strain evidence="1 2">F0254</strain>
    </source>
</reference>
<sequence>MLPYLTKNGVVNNEKNWEFGIRSQMITKEALAKRNKGTWRRDNIRFEG</sequence>
<dbReference type="HOGENOM" id="CLU_3154399_0_0_0"/>
<dbReference type="AlphaFoldDB" id="C9MWL0"/>
<accession>C9MWL0</accession>
<comment type="caution">
    <text evidence="1">The sequence shown here is derived from an EMBL/GenBank/DDBJ whole genome shotgun (WGS) entry which is preliminary data.</text>
</comment>
<dbReference type="EMBL" id="ACVB02000008">
    <property type="protein sequence ID" value="EEX74876.1"/>
    <property type="molecule type" value="Genomic_DNA"/>
</dbReference>